<reference evidence="2" key="1">
    <citation type="submission" date="2020-10" db="EMBL/GenBank/DDBJ databases">
        <title>Sequencing the genomes of 1000 actinobacteria strains.</title>
        <authorList>
            <person name="Klenk H.-P."/>
        </authorList>
    </citation>
    <scope>NUCLEOTIDE SEQUENCE</scope>
    <source>
        <strain evidence="2">DSM 46832</strain>
    </source>
</reference>
<evidence type="ECO:0000313" key="3">
    <source>
        <dbReference type="Proteomes" id="UP000649753"/>
    </source>
</evidence>
<dbReference type="RefSeq" id="WP_225945420.1">
    <property type="nucleotide sequence ID" value="NZ_JADBEB010000001.1"/>
</dbReference>
<dbReference type="GO" id="GO:0051213">
    <property type="term" value="F:dioxygenase activity"/>
    <property type="evidence" value="ECO:0007669"/>
    <property type="project" value="UniProtKB-KW"/>
</dbReference>
<feature type="domain" description="SnoaL-like" evidence="1">
    <location>
        <begin position="19"/>
        <end position="139"/>
    </location>
</feature>
<gene>
    <name evidence="2" type="ORF">H4W31_001395</name>
</gene>
<keyword evidence="2" id="KW-0560">Oxidoreductase</keyword>
<dbReference type="SUPFAM" id="SSF54427">
    <property type="entry name" value="NTF2-like"/>
    <property type="match status" value="1"/>
</dbReference>
<proteinExistence type="predicted"/>
<name>A0A927M2N9_9ACTN</name>
<evidence type="ECO:0000313" key="2">
    <source>
        <dbReference type="EMBL" id="MBE1485757.1"/>
    </source>
</evidence>
<keyword evidence="2" id="KW-0223">Dioxygenase</keyword>
<dbReference type="Gene3D" id="3.10.450.50">
    <property type="match status" value="1"/>
</dbReference>
<evidence type="ECO:0000259" key="1">
    <source>
        <dbReference type="Pfam" id="PF13577"/>
    </source>
</evidence>
<dbReference type="Pfam" id="PF13577">
    <property type="entry name" value="SnoaL_4"/>
    <property type="match status" value="1"/>
</dbReference>
<dbReference type="EMBL" id="JADBEB010000001">
    <property type="protein sequence ID" value="MBE1485757.1"/>
    <property type="molecule type" value="Genomic_DNA"/>
</dbReference>
<dbReference type="InterPro" id="IPR032710">
    <property type="entry name" value="NTF2-like_dom_sf"/>
</dbReference>
<keyword evidence="3" id="KW-1185">Reference proteome</keyword>
<comment type="caution">
    <text evidence="2">The sequence shown here is derived from an EMBL/GenBank/DDBJ whole genome shotgun (WGS) entry which is preliminary data.</text>
</comment>
<protein>
    <submittedName>
        <fullName evidence="2">3-phenylpropionate/cinnamic acid dioxygenase small subunit</fullName>
    </submittedName>
</protein>
<organism evidence="2 3">
    <name type="scientific">Plantactinospora soyae</name>
    <dbReference type="NCBI Taxonomy" id="1544732"/>
    <lineage>
        <taxon>Bacteria</taxon>
        <taxon>Bacillati</taxon>
        <taxon>Actinomycetota</taxon>
        <taxon>Actinomycetes</taxon>
        <taxon>Micromonosporales</taxon>
        <taxon>Micromonosporaceae</taxon>
        <taxon>Plantactinospora</taxon>
    </lineage>
</organism>
<accession>A0A927M2N9</accession>
<sequence>MDTDMFADAPPSEPPSHRLIENLIATYAELVDTGDFVALASLFTDASFTLNSGERLDGRDAIQRLAHDTLVLYDDGTPRTKHVTTNVIVEVDEAAGTADSRSYFTVFQALTDFPLQAVACGRYRDRFERRDSGWRFVERQVVTDFLGDVSRHLRSAS</sequence>
<dbReference type="Proteomes" id="UP000649753">
    <property type="component" value="Unassembled WGS sequence"/>
</dbReference>
<dbReference type="AlphaFoldDB" id="A0A927M2N9"/>
<dbReference type="InterPro" id="IPR037401">
    <property type="entry name" value="SnoaL-like"/>
</dbReference>